<keyword evidence="3" id="KW-1133">Transmembrane helix</keyword>
<dbReference type="InterPro" id="IPR003918">
    <property type="entry name" value="NADH_UbQ_OxRdtase"/>
</dbReference>
<dbReference type="Proteomes" id="UP001279012">
    <property type="component" value="Unassembled WGS sequence"/>
</dbReference>
<dbReference type="GO" id="GO:0048039">
    <property type="term" value="F:ubiquinone binding"/>
    <property type="evidence" value="ECO:0007669"/>
    <property type="project" value="TreeGrafter"/>
</dbReference>
<gene>
    <name evidence="5" type="ORF">SJ059_28340</name>
</gene>
<comment type="subcellular location">
    <subcellularLocation>
        <location evidence="1">Endomembrane system</location>
        <topology evidence="1">Multi-pass membrane protein</topology>
    </subcellularLocation>
    <subcellularLocation>
        <location evidence="2">Membrane</location>
        <topology evidence="2">Multi-pass membrane protein</topology>
    </subcellularLocation>
</comment>
<accession>A0AAW9EBT1</accession>
<feature type="non-terminal residue" evidence="5">
    <location>
        <position position="1"/>
    </location>
</feature>
<dbReference type="Pfam" id="PF00361">
    <property type="entry name" value="Proton_antipo_M"/>
    <property type="match status" value="1"/>
</dbReference>
<dbReference type="GO" id="GO:0016020">
    <property type="term" value="C:membrane"/>
    <property type="evidence" value="ECO:0007669"/>
    <property type="project" value="UniProtKB-SubCell"/>
</dbReference>
<evidence type="ECO:0000313" key="5">
    <source>
        <dbReference type="EMBL" id="MDX7018333.1"/>
    </source>
</evidence>
<name>A0AAW9EBT1_KLEAE</name>
<feature type="transmembrane region" description="Helical" evidence="3">
    <location>
        <begin position="47"/>
        <end position="66"/>
    </location>
</feature>
<dbReference type="EMBL" id="JAWZZT010000803">
    <property type="protein sequence ID" value="MDX7018333.1"/>
    <property type="molecule type" value="Genomic_DNA"/>
</dbReference>
<dbReference type="PANTHER" id="PTHR43507">
    <property type="entry name" value="NADH-UBIQUINONE OXIDOREDUCTASE CHAIN 4"/>
    <property type="match status" value="1"/>
</dbReference>
<dbReference type="PANTHER" id="PTHR43507:SF1">
    <property type="entry name" value="NADH-UBIQUINONE OXIDOREDUCTASE CHAIN 4"/>
    <property type="match status" value="1"/>
</dbReference>
<evidence type="ECO:0000313" key="6">
    <source>
        <dbReference type="Proteomes" id="UP001279012"/>
    </source>
</evidence>
<feature type="transmembrane region" description="Helical" evidence="3">
    <location>
        <begin position="72"/>
        <end position="91"/>
    </location>
</feature>
<evidence type="ECO:0000256" key="1">
    <source>
        <dbReference type="ARBA" id="ARBA00004127"/>
    </source>
</evidence>
<feature type="non-terminal residue" evidence="5">
    <location>
        <position position="92"/>
    </location>
</feature>
<dbReference type="GO" id="GO:0012505">
    <property type="term" value="C:endomembrane system"/>
    <property type="evidence" value="ECO:0007669"/>
    <property type="project" value="UniProtKB-SubCell"/>
</dbReference>
<dbReference type="GO" id="GO:0003954">
    <property type="term" value="F:NADH dehydrogenase activity"/>
    <property type="evidence" value="ECO:0007669"/>
    <property type="project" value="TreeGrafter"/>
</dbReference>
<protein>
    <submittedName>
        <fullName evidence="5">Proton-conducting transporter membrane subunit</fullName>
    </submittedName>
</protein>
<proteinExistence type="predicted"/>
<feature type="domain" description="NADH:quinone oxidoreductase/Mrp antiporter transmembrane" evidence="4">
    <location>
        <begin position="1"/>
        <end position="88"/>
    </location>
</feature>
<feature type="transmembrane region" description="Helical" evidence="3">
    <location>
        <begin position="6"/>
        <end position="27"/>
    </location>
</feature>
<dbReference type="GO" id="GO:0008137">
    <property type="term" value="F:NADH dehydrogenase (ubiquinone) activity"/>
    <property type="evidence" value="ECO:0007669"/>
    <property type="project" value="InterPro"/>
</dbReference>
<evidence type="ECO:0000256" key="2">
    <source>
        <dbReference type="RuleBase" id="RU000320"/>
    </source>
</evidence>
<dbReference type="GO" id="GO:0042773">
    <property type="term" value="P:ATP synthesis coupled electron transport"/>
    <property type="evidence" value="ECO:0007669"/>
    <property type="project" value="InterPro"/>
</dbReference>
<dbReference type="InterPro" id="IPR001750">
    <property type="entry name" value="ND/Mrp_TM"/>
</dbReference>
<comment type="caution">
    <text evidence="5">The sequence shown here is derived from an EMBL/GenBank/DDBJ whole genome shotgun (WGS) entry which is preliminary data.</text>
</comment>
<keyword evidence="2 3" id="KW-0812">Transmembrane</keyword>
<organism evidence="5 6">
    <name type="scientific">Klebsiella aerogenes</name>
    <name type="common">Enterobacter aerogenes</name>
    <dbReference type="NCBI Taxonomy" id="548"/>
    <lineage>
        <taxon>Bacteria</taxon>
        <taxon>Pseudomonadati</taxon>
        <taxon>Pseudomonadota</taxon>
        <taxon>Gammaproteobacteria</taxon>
        <taxon>Enterobacterales</taxon>
        <taxon>Enterobacteriaceae</taxon>
        <taxon>Klebsiella/Raoultella group</taxon>
        <taxon>Klebsiella</taxon>
    </lineage>
</organism>
<evidence type="ECO:0000259" key="4">
    <source>
        <dbReference type="Pfam" id="PF00361"/>
    </source>
</evidence>
<dbReference type="PRINTS" id="PR01437">
    <property type="entry name" value="NUOXDRDTASE4"/>
</dbReference>
<evidence type="ECO:0000256" key="3">
    <source>
        <dbReference type="SAM" id="Phobius"/>
    </source>
</evidence>
<dbReference type="AlphaFoldDB" id="A0AAW9EBT1"/>
<keyword evidence="3" id="KW-0472">Membrane</keyword>
<sequence>AYQGAVIQMIAHGLSAAGLFILCGQLYERIHTRDMRMMGGLWSKMKWLPALSLFFAVATLGMPGTGNFVGEFMILFGSFQVVPVITVISTFG</sequence>
<dbReference type="GO" id="GO:0015990">
    <property type="term" value="P:electron transport coupled proton transport"/>
    <property type="evidence" value="ECO:0007669"/>
    <property type="project" value="TreeGrafter"/>
</dbReference>
<reference evidence="5" key="1">
    <citation type="submission" date="2023-11" db="EMBL/GenBank/DDBJ databases">
        <title>Detection of rare carbapenemases in Enterobacterales - comparison of two colorimetric and two CIM-based carbapenemase assays.</title>
        <authorList>
            <person name="Schaffarczyk L."/>
            <person name="Noster J."/>
            <person name="Stelzer Y."/>
            <person name="Sattler J."/>
            <person name="Gatermann S."/>
            <person name="Hamprecht A."/>
        </authorList>
    </citation>
    <scope>NUCLEOTIDE SEQUENCE</scope>
    <source>
        <strain evidence="5">CIM-Cont-037</strain>
    </source>
</reference>